<dbReference type="eggNOG" id="COG1088">
    <property type="taxonomic scope" value="Bacteria"/>
</dbReference>
<comment type="similarity">
    <text evidence="3 7">Belongs to the NAD(P)-dependent epimerase/dehydratase family. dTDP-glucose dehydratase subfamily.</text>
</comment>
<evidence type="ECO:0000256" key="1">
    <source>
        <dbReference type="ARBA" id="ARBA00001539"/>
    </source>
</evidence>
<dbReference type="KEGG" id="tro:trd_0229"/>
<keyword evidence="5" id="KW-0520">NAD</keyword>
<gene>
    <name evidence="9" type="primary">rfbB</name>
    <name evidence="9" type="ordered locus">trd_0229</name>
</gene>
<dbReference type="InterPro" id="IPR016040">
    <property type="entry name" value="NAD(P)-bd_dom"/>
</dbReference>
<evidence type="ECO:0000256" key="6">
    <source>
        <dbReference type="ARBA" id="ARBA00023239"/>
    </source>
</evidence>
<keyword evidence="10" id="KW-1185">Reference proteome</keyword>
<evidence type="ECO:0000256" key="3">
    <source>
        <dbReference type="ARBA" id="ARBA00008178"/>
    </source>
</evidence>
<dbReference type="HOGENOM" id="CLU_007383_1_14_0"/>
<dbReference type="EMBL" id="CP001275">
    <property type="protein sequence ID" value="ACM06140.1"/>
    <property type="molecule type" value="Genomic_DNA"/>
</dbReference>
<dbReference type="InterPro" id="IPR005888">
    <property type="entry name" value="dTDP_Gluc_deHydtase"/>
</dbReference>
<dbReference type="PANTHER" id="PTHR43000">
    <property type="entry name" value="DTDP-D-GLUCOSE 4,6-DEHYDRATASE-RELATED"/>
    <property type="match status" value="1"/>
</dbReference>
<dbReference type="CDD" id="cd05246">
    <property type="entry name" value="dTDP_GD_SDR_e"/>
    <property type="match status" value="1"/>
</dbReference>
<evidence type="ECO:0000256" key="5">
    <source>
        <dbReference type="ARBA" id="ARBA00023027"/>
    </source>
</evidence>
<evidence type="ECO:0000256" key="7">
    <source>
        <dbReference type="RuleBase" id="RU004473"/>
    </source>
</evidence>
<dbReference type="Gene3D" id="3.90.25.10">
    <property type="entry name" value="UDP-galactose 4-epimerase, domain 1"/>
    <property type="match status" value="1"/>
</dbReference>
<evidence type="ECO:0000256" key="2">
    <source>
        <dbReference type="ARBA" id="ARBA00001911"/>
    </source>
</evidence>
<dbReference type="GO" id="GO:0009225">
    <property type="term" value="P:nucleotide-sugar metabolic process"/>
    <property type="evidence" value="ECO:0007669"/>
    <property type="project" value="InterPro"/>
</dbReference>
<dbReference type="Proteomes" id="UP000000447">
    <property type="component" value="Chromosome"/>
</dbReference>
<dbReference type="AlphaFoldDB" id="B9KXP2"/>
<organism evidence="9 10">
    <name type="scientific">Thermomicrobium roseum (strain ATCC 27502 / DSM 5159 / P-2)</name>
    <dbReference type="NCBI Taxonomy" id="309801"/>
    <lineage>
        <taxon>Bacteria</taxon>
        <taxon>Pseudomonadati</taxon>
        <taxon>Thermomicrobiota</taxon>
        <taxon>Thermomicrobia</taxon>
        <taxon>Thermomicrobiales</taxon>
        <taxon>Thermomicrobiaceae</taxon>
        <taxon>Thermomicrobium</taxon>
    </lineage>
</organism>
<dbReference type="Pfam" id="PF16363">
    <property type="entry name" value="GDP_Man_Dehyd"/>
    <property type="match status" value="1"/>
</dbReference>
<accession>B9KXP2</accession>
<feature type="domain" description="NAD(P)-binding" evidence="8">
    <location>
        <begin position="10"/>
        <end position="306"/>
    </location>
</feature>
<name>B9KXP2_THERP</name>
<evidence type="ECO:0000259" key="8">
    <source>
        <dbReference type="Pfam" id="PF16363"/>
    </source>
</evidence>
<dbReference type="SUPFAM" id="SSF51735">
    <property type="entry name" value="NAD(P)-binding Rossmann-fold domains"/>
    <property type="match status" value="1"/>
</dbReference>
<evidence type="ECO:0000313" key="10">
    <source>
        <dbReference type="Proteomes" id="UP000000447"/>
    </source>
</evidence>
<dbReference type="Gene3D" id="3.40.50.720">
    <property type="entry name" value="NAD(P)-binding Rossmann-like Domain"/>
    <property type="match status" value="1"/>
</dbReference>
<dbReference type="NCBIfam" id="TIGR01181">
    <property type="entry name" value="dTDP_gluc_dehyt"/>
    <property type="match status" value="1"/>
</dbReference>
<protein>
    <recommendedName>
        <fullName evidence="4 7">dTDP-glucose 4,6-dehydratase</fullName>
        <ecNumber evidence="4 7">4.2.1.46</ecNumber>
    </recommendedName>
</protein>
<keyword evidence="6 7" id="KW-0456">Lyase</keyword>
<comment type="catalytic activity">
    <reaction evidence="1 7">
        <text>dTDP-alpha-D-glucose = dTDP-4-dehydro-6-deoxy-alpha-D-glucose + H2O</text>
        <dbReference type="Rhea" id="RHEA:17221"/>
        <dbReference type="ChEBI" id="CHEBI:15377"/>
        <dbReference type="ChEBI" id="CHEBI:57477"/>
        <dbReference type="ChEBI" id="CHEBI:57649"/>
        <dbReference type="EC" id="4.2.1.46"/>
    </reaction>
</comment>
<evidence type="ECO:0000256" key="4">
    <source>
        <dbReference type="ARBA" id="ARBA00011990"/>
    </source>
</evidence>
<dbReference type="STRING" id="309801.trd_0229"/>
<dbReference type="InterPro" id="IPR036291">
    <property type="entry name" value="NAD(P)-bd_dom_sf"/>
</dbReference>
<dbReference type="GO" id="GO:0008460">
    <property type="term" value="F:dTDP-glucose 4,6-dehydratase activity"/>
    <property type="evidence" value="ECO:0007669"/>
    <property type="project" value="UniProtKB-EC"/>
</dbReference>
<evidence type="ECO:0000313" key="9">
    <source>
        <dbReference type="EMBL" id="ACM06140.1"/>
    </source>
</evidence>
<dbReference type="EC" id="4.2.1.46" evidence="4 7"/>
<sequence>MSDAVFRRILITGGAGFIGSHFVRLALAAGIPSVVVLDKLTYAGSLLNLEEVLDDPRVRFLEGDIADPAAVAEAMAGCDAVVNFAAETHVDRSLLEPAAFIRTNVWGTMVLLEQALRLGVGRFLHVSTDEVYGEVLSGSVSEDEPLRPRNPYAASKAAAEHFVFAYWTSYGLPVLVTRGCNTYGPYQHPEKFIPLAITNLLTGRPIPLYGDGLHERDWLYVEDHCRAIWTVLVRGEPGQAYNIGAGQHRPNIAVARALVRLLGADPSAIVHVADRPGHDRRYAVDWSRLRALGWRPMVDFEDGLARTVAWYRARTDWWSARRDAAFAAYYARNYQGREGYRNQP</sequence>
<comment type="cofactor">
    <cofactor evidence="2 7">
        <name>NAD(+)</name>
        <dbReference type="ChEBI" id="CHEBI:57540"/>
    </cofactor>
</comment>
<reference evidence="9 10" key="1">
    <citation type="journal article" date="2009" name="PLoS ONE">
        <title>Complete genome sequence of the aerobic CO-oxidizing thermophile Thermomicrobium roseum.</title>
        <authorList>
            <person name="Wu D."/>
            <person name="Raymond J."/>
            <person name="Wu M."/>
            <person name="Chatterji S."/>
            <person name="Ren Q."/>
            <person name="Graham J.E."/>
            <person name="Bryant D.A."/>
            <person name="Robb F."/>
            <person name="Colman A."/>
            <person name="Tallon L.J."/>
            <person name="Badger J.H."/>
            <person name="Madupu R."/>
            <person name="Ward N.L."/>
            <person name="Eisen J.A."/>
        </authorList>
    </citation>
    <scope>NUCLEOTIDE SEQUENCE [LARGE SCALE GENOMIC DNA]</scope>
    <source>
        <strain evidence="10">ATCC 27502 / DSM 5159 / P-2</strain>
    </source>
</reference>
<proteinExistence type="inferred from homology"/>
<dbReference type="RefSeq" id="WP_012641642.1">
    <property type="nucleotide sequence ID" value="NC_011959.1"/>
</dbReference>